<dbReference type="InterPro" id="IPR019845">
    <property type="entry name" value="Squalene/phytoene_synthase_CS"/>
</dbReference>
<dbReference type="EMBL" id="CP002101">
    <property type="protein sequence ID" value="AEH60806.1"/>
    <property type="molecule type" value="Genomic_DNA"/>
</dbReference>
<accession>F7XLQ2</accession>
<name>F7XLQ2_METZD</name>
<dbReference type="Gene3D" id="1.10.600.10">
    <property type="entry name" value="Farnesyl Diphosphate Synthase"/>
    <property type="match status" value="1"/>
</dbReference>
<dbReference type="GO" id="GO:0051996">
    <property type="term" value="F:squalene synthase [NAD(P)H] activity"/>
    <property type="evidence" value="ECO:0007669"/>
    <property type="project" value="InterPro"/>
</dbReference>
<proteinExistence type="predicted"/>
<dbReference type="CDD" id="cd00683">
    <property type="entry name" value="Trans_IPPS_HH"/>
    <property type="match status" value="1"/>
</dbReference>
<dbReference type="PROSITE" id="PS01045">
    <property type="entry name" value="SQUALEN_PHYTOEN_SYN_2"/>
    <property type="match status" value="1"/>
</dbReference>
<dbReference type="PANTHER" id="PTHR31480">
    <property type="entry name" value="BIFUNCTIONAL LYCOPENE CYCLASE/PHYTOENE SYNTHASE"/>
    <property type="match status" value="1"/>
</dbReference>
<dbReference type="SUPFAM" id="SSF48576">
    <property type="entry name" value="Terpenoid synthases"/>
    <property type="match status" value="1"/>
</dbReference>
<reference evidence="2" key="1">
    <citation type="submission" date="2010-07" db="EMBL/GenBank/DDBJ databases">
        <title>The complete genome of Methanosalsum zhilinae DSM 4017.</title>
        <authorList>
            <consortium name="US DOE Joint Genome Institute (JGI-PGF)"/>
            <person name="Lucas S."/>
            <person name="Copeland A."/>
            <person name="Lapidus A."/>
            <person name="Glavina del Rio T."/>
            <person name="Dalin E."/>
            <person name="Tice H."/>
            <person name="Bruce D."/>
            <person name="Goodwin L."/>
            <person name="Pitluck S."/>
            <person name="Kyrpides N."/>
            <person name="Mavromatis K."/>
            <person name="Ovchinnikova G."/>
            <person name="Daligault H."/>
            <person name="Detter J.C."/>
            <person name="Han C."/>
            <person name="Tapia R."/>
            <person name="Larimer F."/>
            <person name="Land M."/>
            <person name="Hauser L."/>
            <person name="Markowitz V."/>
            <person name="Cheng J.-F."/>
            <person name="Hugenholtz P."/>
            <person name="Woyke T."/>
            <person name="Wu D."/>
            <person name="Spring S."/>
            <person name="Schueler E."/>
            <person name="Brambilla E."/>
            <person name="Klenk H.-P."/>
            <person name="Eisen J.A."/>
        </authorList>
    </citation>
    <scope>NUCLEOTIDE SEQUENCE</scope>
    <source>
        <strain evidence="2">DSM 4017</strain>
    </source>
</reference>
<evidence type="ECO:0000256" key="1">
    <source>
        <dbReference type="ARBA" id="ARBA00022679"/>
    </source>
</evidence>
<dbReference type="SFLD" id="SFLDG01018">
    <property type="entry name" value="Squalene/Phytoene_Synthase_Lik"/>
    <property type="match status" value="1"/>
</dbReference>
<dbReference type="InterPro" id="IPR008949">
    <property type="entry name" value="Isoprenoid_synthase_dom_sf"/>
</dbReference>
<dbReference type="Proteomes" id="UP000006622">
    <property type="component" value="Chromosome"/>
</dbReference>
<dbReference type="AlphaFoldDB" id="F7XLQ2"/>
<sequence>MIDKTIHSIFKKGSKTYFYTTIFFPGNVKSDVFTLYSFLRKADDYVDSIPQDIEGFNNFKNRYYEGINGVKTGDVVIDSFIELLNRKEFDSKWVDAFFISMEMDLTVSSYKTFDELDKYLYGSSEVVGLFMAKILDLPEDAYISAKYLGRAMQYLNFIRDIDEDLDLGRNYFPETELVKYGLSRLEYDRIQENKENFRSLVRSQIDIYKEWQMKAEEGFVFIPCRYLIPIKTASEMYLWTSDQIYKNPLVVYDKKIKPSILRIILNIGIGLGKCAKIISKKSKLHKKSVILSKIDMK</sequence>
<dbReference type="SFLD" id="SFLDS00005">
    <property type="entry name" value="Isoprenoid_Synthase_Type_I"/>
    <property type="match status" value="1"/>
</dbReference>
<gene>
    <name evidence="2" type="ordered locus">Mzhil_0947</name>
</gene>
<dbReference type="KEGG" id="mzh:Mzhil_0947"/>
<evidence type="ECO:0000313" key="3">
    <source>
        <dbReference type="Proteomes" id="UP000006622"/>
    </source>
</evidence>
<organism evidence="2 3">
    <name type="scientific">Methanosalsum zhilinae (strain DSM 4017 / NBRC 107636 / OCM 62 / WeN5)</name>
    <name type="common">Methanohalophilus zhilinae</name>
    <dbReference type="NCBI Taxonomy" id="679901"/>
    <lineage>
        <taxon>Archaea</taxon>
        <taxon>Methanobacteriati</taxon>
        <taxon>Methanobacteriota</taxon>
        <taxon>Stenosarchaea group</taxon>
        <taxon>Methanomicrobia</taxon>
        <taxon>Methanosarcinales</taxon>
        <taxon>Methanosarcinaceae</taxon>
        <taxon>Methanosalsum</taxon>
    </lineage>
</organism>
<dbReference type="Pfam" id="PF00494">
    <property type="entry name" value="SQS_PSY"/>
    <property type="match status" value="1"/>
</dbReference>
<keyword evidence="3" id="KW-1185">Reference proteome</keyword>
<evidence type="ECO:0000313" key="2">
    <source>
        <dbReference type="EMBL" id="AEH60806.1"/>
    </source>
</evidence>
<keyword evidence="1 2" id="KW-0808">Transferase</keyword>
<dbReference type="GO" id="GO:0008299">
    <property type="term" value="P:isoprenoid biosynthetic process"/>
    <property type="evidence" value="ECO:0007669"/>
    <property type="project" value="UniProtKB-ARBA"/>
</dbReference>
<dbReference type="HOGENOM" id="CLU_037269_1_2_2"/>
<dbReference type="InterPro" id="IPR002060">
    <property type="entry name" value="Squ/phyt_synthse"/>
</dbReference>
<dbReference type="EC" id="2.5.1.32" evidence="2"/>
<dbReference type="STRING" id="679901.Mzhil_0947"/>
<protein>
    <submittedName>
        <fullName evidence="2">Phytoene synthase</fullName>
        <ecNumber evidence="2">2.5.1.32</ecNumber>
    </submittedName>
</protein>
<dbReference type="InterPro" id="IPR033904">
    <property type="entry name" value="Trans_IPPS_HH"/>
</dbReference>